<dbReference type="EMBL" id="MU843114">
    <property type="protein sequence ID" value="KAK2021344.1"/>
    <property type="molecule type" value="Genomic_DNA"/>
</dbReference>
<sequence length="161" mass="17766">MSLSVSHGTYLHRRCPKGTGRRGIILTGSCMESSRWLASVENAMMKRVQFFFLVLFPCRGGTECKVARGYSRLGMRAERMGVGTKGSSAWWSELGRGSCTAESSSSSSERGILQLRGLIGRRRCGQGGRSRGRCKERGGTWTCSFGVRYKSEENTNQGLLH</sequence>
<protein>
    <submittedName>
        <fullName evidence="1">Uncharacterized protein</fullName>
    </submittedName>
</protein>
<keyword evidence="2" id="KW-1185">Reference proteome</keyword>
<dbReference type="AlphaFoldDB" id="A0AAD9LU61"/>
<accession>A0AAD9LU61</accession>
<evidence type="ECO:0000313" key="1">
    <source>
        <dbReference type="EMBL" id="KAK2021344.1"/>
    </source>
</evidence>
<name>A0AAD9LU61_9PEZI</name>
<gene>
    <name evidence="1" type="ORF">LX32DRAFT_260759</name>
</gene>
<organism evidence="1 2">
    <name type="scientific">Colletotrichum zoysiae</name>
    <dbReference type="NCBI Taxonomy" id="1216348"/>
    <lineage>
        <taxon>Eukaryota</taxon>
        <taxon>Fungi</taxon>
        <taxon>Dikarya</taxon>
        <taxon>Ascomycota</taxon>
        <taxon>Pezizomycotina</taxon>
        <taxon>Sordariomycetes</taxon>
        <taxon>Hypocreomycetidae</taxon>
        <taxon>Glomerellales</taxon>
        <taxon>Glomerellaceae</taxon>
        <taxon>Colletotrichum</taxon>
        <taxon>Colletotrichum graminicola species complex</taxon>
    </lineage>
</organism>
<proteinExistence type="predicted"/>
<comment type="caution">
    <text evidence="1">The sequence shown here is derived from an EMBL/GenBank/DDBJ whole genome shotgun (WGS) entry which is preliminary data.</text>
</comment>
<dbReference type="Proteomes" id="UP001232148">
    <property type="component" value="Unassembled WGS sequence"/>
</dbReference>
<evidence type="ECO:0000313" key="2">
    <source>
        <dbReference type="Proteomes" id="UP001232148"/>
    </source>
</evidence>
<reference evidence="1" key="1">
    <citation type="submission" date="2021-06" db="EMBL/GenBank/DDBJ databases">
        <title>Comparative genomics, transcriptomics and evolutionary studies reveal genomic signatures of adaptation to plant cell wall in hemibiotrophic fungi.</title>
        <authorList>
            <consortium name="DOE Joint Genome Institute"/>
            <person name="Baroncelli R."/>
            <person name="Diaz J.F."/>
            <person name="Benocci T."/>
            <person name="Peng M."/>
            <person name="Battaglia E."/>
            <person name="Haridas S."/>
            <person name="Andreopoulos W."/>
            <person name="Labutti K."/>
            <person name="Pangilinan J."/>
            <person name="Floch G.L."/>
            <person name="Makela M.R."/>
            <person name="Henrissat B."/>
            <person name="Grigoriev I.V."/>
            <person name="Crouch J.A."/>
            <person name="De Vries R.P."/>
            <person name="Sukno S.A."/>
            <person name="Thon M.R."/>
        </authorList>
    </citation>
    <scope>NUCLEOTIDE SEQUENCE</scope>
    <source>
        <strain evidence="1">MAFF235873</strain>
    </source>
</reference>